<protein>
    <submittedName>
        <fullName evidence="1">Uncharacterized protein</fullName>
    </submittedName>
</protein>
<sequence>MGFIAAFAGTQDQAYRWVLTRFHPVLAGIVQVHVHLAGIGMAELAELADLEIDDQQALEAAMKEQQVDAKPAVV</sequence>
<dbReference type="Proteomes" id="UP000628442">
    <property type="component" value="Unassembled WGS sequence"/>
</dbReference>
<reference evidence="1" key="2">
    <citation type="submission" date="2022-12" db="EMBL/GenBank/DDBJ databases">
        <authorList>
            <person name="Sun Q."/>
            <person name="Kim S."/>
        </authorList>
    </citation>
    <scope>NUCLEOTIDE SEQUENCE</scope>
    <source>
        <strain evidence="1">KCTC 12343</strain>
    </source>
</reference>
<accession>A0AA87XST8</accession>
<evidence type="ECO:0000313" key="2">
    <source>
        <dbReference type="Proteomes" id="UP000628442"/>
    </source>
</evidence>
<organism evidence="1 2">
    <name type="scientific">Pseudoduganella albidiflava</name>
    <dbReference type="NCBI Taxonomy" id="321983"/>
    <lineage>
        <taxon>Bacteria</taxon>
        <taxon>Pseudomonadati</taxon>
        <taxon>Pseudomonadota</taxon>
        <taxon>Betaproteobacteria</taxon>
        <taxon>Burkholderiales</taxon>
        <taxon>Oxalobacteraceae</taxon>
        <taxon>Telluria group</taxon>
        <taxon>Pseudoduganella</taxon>
    </lineage>
</organism>
<evidence type="ECO:0000313" key="1">
    <source>
        <dbReference type="EMBL" id="GGY24463.1"/>
    </source>
</evidence>
<dbReference type="EMBL" id="BMWV01000001">
    <property type="protein sequence ID" value="GGY24463.1"/>
    <property type="molecule type" value="Genomic_DNA"/>
</dbReference>
<gene>
    <name evidence="1" type="ORF">GCM10007387_02510</name>
</gene>
<name>A0AA87XST8_9BURK</name>
<dbReference type="AlphaFoldDB" id="A0AA87XST8"/>
<comment type="caution">
    <text evidence="1">The sequence shown here is derived from an EMBL/GenBank/DDBJ whole genome shotgun (WGS) entry which is preliminary data.</text>
</comment>
<reference evidence="1" key="1">
    <citation type="journal article" date="2014" name="Int. J. Syst. Evol. Microbiol.">
        <title>Complete genome sequence of Corynebacterium casei LMG S-19264T (=DSM 44701T), isolated from a smear-ripened cheese.</title>
        <authorList>
            <consortium name="US DOE Joint Genome Institute (JGI-PGF)"/>
            <person name="Walter F."/>
            <person name="Albersmeier A."/>
            <person name="Kalinowski J."/>
            <person name="Ruckert C."/>
        </authorList>
    </citation>
    <scope>NUCLEOTIDE SEQUENCE</scope>
    <source>
        <strain evidence="1">KCTC 12343</strain>
    </source>
</reference>
<proteinExistence type="predicted"/>